<dbReference type="InterPro" id="IPR050406">
    <property type="entry name" value="FGGY_Carb_Kinase"/>
</dbReference>
<reference evidence="6 7" key="1">
    <citation type="submission" date="2017-07" db="EMBL/GenBank/DDBJ databases">
        <title>Phylogenetic study on the rhizospheric bacterium Ochrobactrum sp. A44.</title>
        <authorList>
            <person name="Krzyzanowska D.M."/>
            <person name="Ossowicki A."/>
            <person name="Rajewska M."/>
            <person name="Maciag T."/>
            <person name="Kaczynski Z."/>
            <person name="Czerwicka M."/>
            <person name="Jafra S."/>
        </authorList>
    </citation>
    <scope>NUCLEOTIDE SEQUENCE [LARGE SCALE GENOMIC DNA]</scope>
    <source>
        <strain evidence="6 7">PR17</strain>
    </source>
</reference>
<comment type="similarity">
    <text evidence="1">Belongs to the FGGY kinase family.</text>
</comment>
<comment type="caution">
    <text evidence="6">The sequence shown here is derived from an EMBL/GenBank/DDBJ whole genome shotgun (WGS) entry which is preliminary data.</text>
</comment>
<dbReference type="EMBL" id="NNRK01000022">
    <property type="protein sequence ID" value="OYR16578.1"/>
    <property type="molecule type" value="Genomic_DNA"/>
</dbReference>
<dbReference type="Pfam" id="PF21546">
    <property type="entry name" value="FGGY_C_2"/>
    <property type="match status" value="1"/>
</dbReference>
<dbReference type="RefSeq" id="WP_094575107.1">
    <property type="nucleotide sequence ID" value="NZ_JBHEEL010000014.1"/>
</dbReference>
<dbReference type="PANTHER" id="PTHR43095">
    <property type="entry name" value="SUGAR KINASE"/>
    <property type="match status" value="1"/>
</dbReference>
<dbReference type="InterPro" id="IPR049382">
    <property type="entry name" value="FGGY_C_2"/>
</dbReference>
<organism evidence="6 7">
    <name type="scientific">Brucella rhizosphaerae</name>
    <dbReference type="NCBI Taxonomy" id="571254"/>
    <lineage>
        <taxon>Bacteria</taxon>
        <taxon>Pseudomonadati</taxon>
        <taxon>Pseudomonadota</taxon>
        <taxon>Alphaproteobacteria</taxon>
        <taxon>Hyphomicrobiales</taxon>
        <taxon>Brucellaceae</taxon>
        <taxon>Brucella/Ochrobactrum group</taxon>
        <taxon>Brucella</taxon>
    </lineage>
</organism>
<gene>
    <name evidence="6" type="ORF">CEV32_4211</name>
</gene>
<dbReference type="PANTHER" id="PTHR43095:SF5">
    <property type="entry name" value="XYLULOSE KINASE"/>
    <property type="match status" value="1"/>
</dbReference>
<evidence type="ECO:0000313" key="6">
    <source>
        <dbReference type="EMBL" id="OYR16578.1"/>
    </source>
</evidence>
<dbReference type="Gene3D" id="3.30.420.40">
    <property type="match status" value="2"/>
</dbReference>
<dbReference type="GO" id="GO:0016301">
    <property type="term" value="F:kinase activity"/>
    <property type="evidence" value="ECO:0007669"/>
    <property type="project" value="UniProtKB-KW"/>
</dbReference>
<name>A0A256FP94_9HYPH</name>
<keyword evidence="2" id="KW-0808">Transferase</keyword>
<evidence type="ECO:0000256" key="3">
    <source>
        <dbReference type="ARBA" id="ARBA00022777"/>
    </source>
</evidence>
<proteinExistence type="inferred from homology"/>
<dbReference type="GO" id="GO:0005975">
    <property type="term" value="P:carbohydrate metabolic process"/>
    <property type="evidence" value="ECO:0007669"/>
    <property type="project" value="InterPro"/>
</dbReference>
<protein>
    <submittedName>
        <fullName evidence="6">FGGY family of carbohydrate kinase, N-terminal domain protein</fullName>
    </submittedName>
</protein>
<feature type="domain" description="Carbohydrate kinase FGGY N-terminal" evidence="4">
    <location>
        <begin position="5"/>
        <end position="239"/>
    </location>
</feature>
<accession>A0A256FP94</accession>
<dbReference type="Proteomes" id="UP000216345">
    <property type="component" value="Unassembled WGS sequence"/>
</dbReference>
<dbReference type="AlphaFoldDB" id="A0A256FP94"/>
<keyword evidence="7" id="KW-1185">Reference proteome</keyword>
<evidence type="ECO:0000259" key="5">
    <source>
        <dbReference type="Pfam" id="PF21546"/>
    </source>
</evidence>
<feature type="domain" description="Carbohydrate kinase FGGY C-terminal" evidence="5">
    <location>
        <begin position="247"/>
        <end position="422"/>
    </location>
</feature>
<evidence type="ECO:0000256" key="1">
    <source>
        <dbReference type="ARBA" id="ARBA00009156"/>
    </source>
</evidence>
<dbReference type="SUPFAM" id="SSF53067">
    <property type="entry name" value="Actin-like ATPase domain"/>
    <property type="match status" value="2"/>
</dbReference>
<dbReference type="InterPro" id="IPR043129">
    <property type="entry name" value="ATPase_NBD"/>
</dbReference>
<evidence type="ECO:0000313" key="7">
    <source>
        <dbReference type="Proteomes" id="UP000216345"/>
    </source>
</evidence>
<dbReference type="OrthoDB" id="9786272at2"/>
<evidence type="ECO:0000259" key="4">
    <source>
        <dbReference type="Pfam" id="PF00370"/>
    </source>
</evidence>
<evidence type="ECO:0000256" key="2">
    <source>
        <dbReference type="ARBA" id="ARBA00022679"/>
    </source>
</evidence>
<sequence>MKRIAILDIGKTNAKAVLLNAETGEEIAVRRTPNIVRRDGPYPHYDIEALWKFFIQSLKAFAKEPGFDTISITTHGASAVLLDENGELAMLVLDYEHDFGPEIRAAYARIKPRFEETFSPTLSLGLNIGAQLHYLKTEFPDNFADVHTILTYPQYWAYRLTGIASVEVTSLGCHTDLWLPKSGTYSSLVETLGLEGKFPPLRSAFDALGTLTPALADEIGLSEPVQVHCGIHDSNASLLSHLMGREPPFSVVSTGTWVVSFAVGGDLNGLNPKRDALANVDAYGRAVPSARYMGGREFDLMTDGLKAPSLQEGVRILDEVLKRSIMALPSAVPGCGPYPDTSLRWVNTENVSSEERYVAACLYAGLMTQACLELLGADGPIIVEGPFAANSFYLAALAGFSGRDVIAVSGTTGTASGAGLLAGAVSPILHNQRYPANVEVYKSYKKQWIKLSN</sequence>
<dbReference type="Pfam" id="PF00370">
    <property type="entry name" value="FGGY_N"/>
    <property type="match status" value="1"/>
</dbReference>
<dbReference type="InterPro" id="IPR018484">
    <property type="entry name" value="FGGY_N"/>
</dbReference>
<dbReference type="CDD" id="cd07772">
    <property type="entry name" value="ASKHA_NBD_FGGY_NaCK-like"/>
    <property type="match status" value="1"/>
</dbReference>
<keyword evidence="3 6" id="KW-0418">Kinase</keyword>